<dbReference type="NCBIfam" id="TIGR03364">
    <property type="entry name" value="HpnW_proposed"/>
    <property type="match status" value="1"/>
</dbReference>
<dbReference type="Gene3D" id="3.50.50.60">
    <property type="entry name" value="FAD/NAD(P)-binding domain"/>
    <property type="match status" value="1"/>
</dbReference>
<accession>A0ABX7BIH9</accession>
<evidence type="ECO:0000313" key="7">
    <source>
        <dbReference type="Proteomes" id="UP000595197"/>
    </source>
</evidence>
<evidence type="ECO:0000256" key="4">
    <source>
        <dbReference type="ARBA" id="ARBA00023002"/>
    </source>
</evidence>
<keyword evidence="4" id="KW-0560">Oxidoreductase</keyword>
<keyword evidence="3" id="KW-0285">Flavoprotein</keyword>
<evidence type="ECO:0000256" key="2">
    <source>
        <dbReference type="ARBA" id="ARBA00009410"/>
    </source>
</evidence>
<dbReference type="PANTHER" id="PTHR13847">
    <property type="entry name" value="SARCOSINE DEHYDROGENASE-RELATED"/>
    <property type="match status" value="1"/>
</dbReference>
<gene>
    <name evidence="6" type="ORF">IGS68_05040</name>
</gene>
<proteinExistence type="inferred from homology"/>
<protein>
    <submittedName>
        <fullName evidence="6">TIGR03364 family FAD-dependent oxidoreductase</fullName>
    </submittedName>
</protein>
<evidence type="ECO:0000313" key="6">
    <source>
        <dbReference type="EMBL" id="QQP92312.1"/>
    </source>
</evidence>
<dbReference type="InterPro" id="IPR017741">
    <property type="entry name" value="FAD-dependent_OxRdtase_HpnW"/>
</dbReference>
<organism evidence="6 7">
    <name type="scientific">Skermanella cutis</name>
    <dbReference type="NCBI Taxonomy" id="2775420"/>
    <lineage>
        <taxon>Bacteria</taxon>
        <taxon>Pseudomonadati</taxon>
        <taxon>Pseudomonadota</taxon>
        <taxon>Alphaproteobacteria</taxon>
        <taxon>Rhodospirillales</taxon>
        <taxon>Azospirillaceae</taxon>
        <taxon>Skermanella</taxon>
    </lineage>
</organism>
<dbReference type="PANTHER" id="PTHR13847:SF286">
    <property type="entry name" value="D-AMINO ACID DEHYDROGENASE"/>
    <property type="match status" value="1"/>
</dbReference>
<dbReference type="SUPFAM" id="SSF51905">
    <property type="entry name" value="FAD/NAD(P)-binding domain"/>
    <property type="match status" value="1"/>
</dbReference>
<dbReference type="Gene3D" id="3.30.9.10">
    <property type="entry name" value="D-Amino Acid Oxidase, subunit A, domain 2"/>
    <property type="match status" value="1"/>
</dbReference>
<dbReference type="InterPro" id="IPR036188">
    <property type="entry name" value="FAD/NAD-bd_sf"/>
</dbReference>
<evidence type="ECO:0000256" key="1">
    <source>
        <dbReference type="ARBA" id="ARBA00001974"/>
    </source>
</evidence>
<reference evidence="6" key="1">
    <citation type="submission" date="2021-02" db="EMBL/GenBank/DDBJ databases">
        <title>Skermanella TT6 skin isolate.</title>
        <authorList>
            <person name="Lee K."/>
            <person name="Ganzorig M."/>
        </authorList>
    </citation>
    <scope>NUCLEOTIDE SEQUENCE</scope>
    <source>
        <strain evidence="6">TT6</strain>
    </source>
</reference>
<dbReference type="Pfam" id="PF01266">
    <property type="entry name" value="DAO"/>
    <property type="match status" value="1"/>
</dbReference>
<sequence length="378" mass="39771">MAVIGGGIVGLAHALAAARRRLKVCVIDRDRRSNGASVRNFGFVTVTGQRAGVTWNRARRSRDVWAEVAPLAGIPVLHRGTAVVAHRPEAMAVLEQFAGGTMGEGCRLLDPGEVARTLPMVRPDIRGALWSPHELRVEPREALPKLAAFLAAAHGVDFLWGVQARGVETGAADAVVVDTTAGRITASRVAVCPGGDLLSLFPETLARRGLTQSKLHMLRLAPQPAGWRLPGSVMQDLSLVRYEGYTDLPGVPALKARLDAEAGDALANGIHLIVVQGADGSLVVGDSHHYDPTPDPFAPAGVDAIILRHAAETLDIPDMTVTERWLGCYPSSPTETAFIDAPDPAVRLSVVSSGTGMSTAFAIGEEAVADLFGEGPAP</sequence>
<comment type="cofactor">
    <cofactor evidence="1">
        <name>FAD</name>
        <dbReference type="ChEBI" id="CHEBI:57692"/>
    </cofactor>
</comment>
<name>A0ABX7BIH9_9PROT</name>
<evidence type="ECO:0000256" key="3">
    <source>
        <dbReference type="ARBA" id="ARBA00022630"/>
    </source>
</evidence>
<dbReference type="InterPro" id="IPR006076">
    <property type="entry name" value="FAD-dep_OxRdtase"/>
</dbReference>
<keyword evidence="7" id="KW-1185">Reference proteome</keyword>
<evidence type="ECO:0000259" key="5">
    <source>
        <dbReference type="Pfam" id="PF01266"/>
    </source>
</evidence>
<dbReference type="EMBL" id="CP067420">
    <property type="protein sequence ID" value="QQP92312.1"/>
    <property type="molecule type" value="Genomic_DNA"/>
</dbReference>
<comment type="similarity">
    <text evidence="2">Belongs to the DadA oxidoreductase family.</text>
</comment>
<dbReference type="Proteomes" id="UP000595197">
    <property type="component" value="Chromosome"/>
</dbReference>
<feature type="domain" description="FAD dependent oxidoreductase" evidence="5">
    <location>
        <begin position="2"/>
        <end position="367"/>
    </location>
</feature>